<evidence type="ECO:0000313" key="2">
    <source>
        <dbReference type="Proteomes" id="UP000663760"/>
    </source>
</evidence>
<name>A0A7I8K6L6_SPIIN</name>
<keyword evidence="2" id="KW-1185">Reference proteome</keyword>
<gene>
    <name evidence="1" type="ORF">SI8410_03004050</name>
</gene>
<reference evidence="1" key="1">
    <citation type="submission" date="2020-02" db="EMBL/GenBank/DDBJ databases">
        <authorList>
            <person name="Scholz U."/>
            <person name="Mascher M."/>
            <person name="Fiebig A."/>
        </authorList>
    </citation>
    <scope>NUCLEOTIDE SEQUENCE</scope>
</reference>
<protein>
    <submittedName>
        <fullName evidence="1">Uncharacterized protein</fullName>
    </submittedName>
</protein>
<organism evidence="1 2">
    <name type="scientific">Spirodela intermedia</name>
    <name type="common">Intermediate duckweed</name>
    <dbReference type="NCBI Taxonomy" id="51605"/>
    <lineage>
        <taxon>Eukaryota</taxon>
        <taxon>Viridiplantae</taxon>
        <taxon>Streptophyta</taxon>
        <taxon>Embryophyta</taxon>
        <taxon>Tracheophyta</taxon>
        <taxon>Spermatophyta</taxon>
        <taxon>Magnoliopsida</taxon>
        <taxon>Liliopsida</taxon>
        <taxon>Araceae</taxon>
        <taxon>Lemnoideae</taxon>
        <taxon>Spirodela</taxon>
    </lineage>
</organism>
<dbReference type="Proteomes" id="UP000663760">
    <property type="component" value="Chromosome 3"/>
</dbReference>
<evidence type="ECO:0000313" key="1">
    <source>
        <dbReference type="EMBL" id="CAA7393279.1"/>
    </source>
</evidence>
<proteinExistence type="predicted"/>
<dbReference type="AlphaFoldDB" id="A0A7I8K6L6"/>
<accession>A0A7I8K6L6</accession>
<dbReference type="EMBL" id="LR746266">
    <property type="protein sequence ID" value="CAA7393279.1"/>
    <property type="molecule type" value="Genomic_DNA"/>
</dbReference>
<sequence length="41" mass="4567">MISIFIEAGSPPSGRDWISGHPFTTSFVNCERPRSSGRLWS</sequence>